<evidence type="ECO:0000313" key="1">
    <source>
        <dbReference type="EMBL" id="KAF7186198.1"/>
    </source>
</evidence>
<dbReference type="Proteomes" id="UP000660729">
    <property type="component" value="Unassembled WGS sequence"/>
</dbReference>
<accession>A0A8H6R7Z5</accession>
<dbReference type="AlphaFoldDB" id="A0A8H6R7Z5"/>
<gene>
    <name evidence="1" type="ORF">HII31_12440</name>
</gene>
<protein>
    <submittedName>
        <fullName evidence="1">Uncharacterized protein</fullName>
    </submittedName>
</protein>
<proteinExistence type="predicted"/>
<sequence length="179" mass="20124">MATYSTDVNAQATRFLKAKGSGVSKDKIADIIEFAKDADVMDFYKGKPDVPFWYMRLKKEGHDDAPHVGSIADTWVEDEDNIRRVAEHVQRPAKTADRSLVRAFGIYRFKERSDRWMWADPSTDDEPQTLVCIALEDLSPENGFFMDLKAGQDVCIDGKDKILVPPTGGGLAILIWVDI</sequence>
<reference evidence="1" key="1">
    <citation type="submission" date="2020-04" db="EMBL/GenBank/DDBJ databases">
        <title>Draft genome resource of the tomato pathogen Pseudocercospora fuligena.</title>
        <authorList>
            <person name="Zaccaron A."/>
        </authorList>
    </citation>
    <scope>NUCLEOTIDE SEQUENCE</scope>
    <source>
        <strain evidence="1">PF001</strain>
    </source>
</reference>
<dbReference type="OrthoDB" id="3621359at2759"/>
<dbReference type="EMBL" id="JABCIY010000261">
    <property type="protein sequence ID" value="KAF7186198.1"/>
    <property type="molecule type" value="Genomic_DNA"/>
</dbReference>
<name>A0A8H6R7Z5_9PEZI</name>
<comment type="caution">
    <text evidence="1">The sequence shown here is derived from an EMBL/GenBank/DDBJ whole genome shotgun (WGS) entry which is preliminary data.</text>
</comment>
<evidence type="ECO:0000313" key="2">
    <source>
        <dbReference type="Proteomes" id="UP000660729"/>
    </source>
</evidence>
<keyword evidence="2" id="KW-1185">Reference proteome</keyword>
<organism evidence="1 2">
    <name type="scientific">Pseudocercospora fuligena</name>
    <dbReference type="NCBI Taxonomy" id="685502"/>
    <lineage>
        <taxon>Eukaryota</taxon>
        <taxon>Fungi</taxon>
        <taxon>Dikarya</taxon>
        <taxon>Ascomycota</taxon>
        <taxon>Pezizomycotina</taxon>
        <taxon>Dothideomycetes</taxon>
        <taxon>Dothideomycetidae</taxon>
        <taxon>Mycosphaerellales</taxon>
        <taxon>Mycosphaerellaceae</taxon>
        <taxon>Pseudocercospora</taxon>
    </lineage>
</organism>